<gene>
    <name evidence="1" type="ORF">ACFFTL_16245</name>
</gene>
<keyword evidence="2" id="KW-1185">Reference proteome</keyword>
<reference evidence="1 2" key="1">
    <citation type="submission" date="2024-09" db="EMBL/GenBank/DDBJ databases">
        <authorList>
            <person name="Sun Q."/>
            <person name="Mori K."/>
        </authorList>
    </citation>
    <scope>NUCLEOTIDE SEQUENCE [LARGE SCALE GENOMIC DNA]</scope>
    <source>
        <strain evidence="1 2">JCM 3331</strain>
    </source>
</reference>
<evidence type="ECO:0000313" key="1">
    <source>
        <dbReference type="EMBL" id="MFB9573819.1"/>
    </source>
</evidence>
<accession>A0ABV5RA65</accession>
<proteinExistence type="predicted"/>
<dbReference type="EMBL" id="JBHMCG010000074">
    <property type="protein sequence ID" value="MFB9573819.1"/>
    <property type="molecule type" value="Genomic_DNA"/>
</dbReference>
<comment type="caution">
    <text evidence="1">The sequence shown here is derived from an EMBL/GenBank/DDBJ whole genome shotgun (WGS) entry which is preliminary data.</text>
</comment>
<dbReference type="RefSeq" id="WP_386143938.1">
    <property type="nucleotide sequence ID" value="NZ_BAAAXD010000042.1"/>
</dbReference>
<dbReference type="Proteomes" id="UP001589710">
    <property type="component" value="Unassembled WGS sequence"/>
</dbReference>
<organism evidence="1 2">
    <name type="scientific">Streptomyces yanii</name>
    <dbReference type="NCBI Taxonomy" id="78510"/>
    <lineage>
        <taxon>Bacteria</taxon>
        <taxon>Bacillati</taxon>
        <taxon>Actinomycetota</taxon>
        <taxon>Actinomycetes</taxon>
        <taxon>Kitasatosporales</taxon>
        <taxon>Streptomycetaceae</taxon>
        <taxon>Streptomyces</taxon>
    </lineage>
</organism>
<sequence length="42" mass="4583">MEPVDLVLVGHEEHADNLDERGRVFAKTAPMVLTGPVAAKRL</sequence>
<protein>
    <submittedName>
        <fullName evidence="1">Uncharacterized protein</fullName>
    </submittedName>
</protein>
<evidence type="ECO:0000313" key="2">
    <source>
        <dbReference type="Proteomes" id="UP001589710"/>
    </source>
</evidence>
<name>A0ABV5RA65_9ACTN</name>